<evidence type="ECO:0000256" key="1">
    <source>
        <dbReference type="SAM" id="MobiDB-lite"/>
    </source>
</evidence>
<reference evidence="2" key="1">
    <citation type="journal article" date="2023" name="G3 (Bethesda)">
        <title>Whole genome assemblies of Zophobas morio and Tenebrio molitor.</title>
        <authorList>
            <person name="Kaur S."/>
            <person name="Stinson S.A."/>
            <person name="diCenzo G.C."/>
        </authorList>
    </citation>
    <scope>NUCLEOTIDE SEQUENCE</scope>
    <source>
        <strain evidence="2">QUZm001</strain>
    </source>
</reference>
<evidence type="ECO:0000313" key="2">
    <source>
        <dbReference type="EMBL" id="KAJ3649474.1"/>
    </source>
</evidence>
<dbReference type="EMBL" id="JALNTZ010000006">
    <property type="protein sequence ID" value="KAJ3649474.1"/>
    <property type="molecule type" value="Genomic_DNA"/>
</dbReference>
<feature type="region of interest" description="Disordered" evidence="1">
    <location>
        <begin position="54"/>
        <end position="85"/>
    </location>
</feature>
<dbReference type="Proteomes" id="UP001168821">
    <property type="component" value="Unassembled WGS sequence"/>
</dbReference>
<comment type="caution">
    <text evidence="2">The sequence shown here is derived from an EMBL/GenBank/DDBJ whole genome shotgun (WGS) entry which is preliminary data.</text>
</comment>
<keyword evidence="3" id="KW-1185">Reference proteome</keyword>
<evidence type="ECO:0000313" key="3">
    <source>
        <dbReference type="Proteomes" id="UP001168821"/>
    </source>
</evidence>
<accession>A0AA38I5T6</accession>
<protein>
    <submittedName>
        <fullName evidence="2">Uncharacterized protein</fullName>
    </submittedName>
</protein>
<name>A0AA38I5T6_9CUCU</name>
<gene>
    <name evidence="2" type="ORF">Zmor_021214</name>
</gene>
<feature type="compositionally biased region" description="Low complexity" evidence="1">
    <location>
        <begin position="68"/>
        <end position="78"/>
    </location>
</feature>
<organism evidence="2 3">
    <name type="scientific">Zophobas morio</name>
    <dbReference type="NCBI Taxonomy" id="2755281"/>
    <lineage>
        <taxon>Eukaryota</taxon>
        <taxon>Metazoa</taxon>
        <taxon>Ecdysozoa</taxon>
        <taxon>Arthropoda</taxon>
        <taxon>Hexapoda</taxon>
        <taxon>Insecta</taxon>
        <taxon>Pterygota</taxon>
        <taxon>Neoptera</taxon>
        <taxon>Endopterygota</taxon>
        <taxon>Coleoptera</taxon>
        <taxon>Polyphaga</taxon>
        <taxon>Cucujiformia</taxon>
        <taxon>Tenebrionidae</taxon>
        <taxon>Zophobas</taxon>
    </lineage>
</organism>
<dbReference type="AlphaFoldDB" id="A0AA38I5T6"/>
<sequence length="103" mass="12056">MTRSIQFFVARTTLERSEGPTKQNTHPSFSKLRITAAVLRLGEIEVVDHCHRAQPNHPLHEDDEVKTKLNVKSSTNTNKNKENRSIRYSEFLIRNNLFRKILR</sequence>
<proteinExistence type="predicted"/>
<feature type="compositionally biased region" description="Basic and acidic residues" evidence="1">
    <location>
        <begin position="58"/>
        <end position="67"/>
    </location>
</feature>